<reference evidence="4 5" key="1">
    <citation type="submission" date="2016-10" db="EMBL/GenBank/DDBJ databases">
        <authorList>
            <person name="de Groot N.N."/>
        </authorList>
    </citation>
    <scope>NUCLEOTIDE SEQUENCE [LARGE SCALE GENOMIC DNA]</scope>
    <source>
        <strain evidence="4 5">DSM 12130</strain>
    </source>
</reference>
<evidence type="ECO:0000313" key="4">
    <source>
        <dbReference type="EMBL" id="SDP51180.1"/>
    </source>
</evidence>
<keyword evidence="5" id="KW-1185">Reference proteome</keyword>
<dbReference type="OrthoDB" id="9815793at2"/>
<keyword evidence="3 4" id="KW-0808">Transferase</keyword>
<keyword evidence="2 4" id="KW-0489">Methyltransferase</keyword>
<dbReference type="GO" id="GO:0032259">
    <property type="term" value="P:methylation"/>
    <property type="evidence" value="ECO:0007669"/>
    <property type="project" value="UniProtKB-KW"/>
</dbReference>
<dbReference type="Proteomes" id="UP000199073">
    <property type="component" value="Unassembled WGS sequence"/>
</dbReference>
<comment type="similarity">
    <text evidence="1">Belongs to the trimethylamine methyltransferase family.</text>
</comment>
<dbReference type="InterPro" id="IPR038601">
    <property type="entry name" value="MttB-like_sf"/>
</dbReference>
<name>A0A1H0TBW7_9BACT</name>
<gene>
    <name evidence="4" type="ORF">SAMN05660330_02996</name>
</gene>
<dbReference type="AlphaFoldDB" id="A0A1H0TBW7"/>
<protein>
    <submittedName>
        <fullName evidence="4">Trimethylamine---corrinoid protein Co-methyltransferase</fullName>
    </submittedName>
</protein>
<evidence type="ECO:0000256" key="2">
    <source>
        <dbReference type="ARBA" id="ARBA00022603"/>
    </source>
</evidence>
<proteinExistence type="inferred from homology"/>
<dbReference type="EMBL" id="FNJI01000023">
    <property type="protein sequence ID" value="SDP51180.1"/>
    <property type="molecule type" value="Genomic_DNA"/>
</dbReference>
<accession>A0A1H0TBW7</accession>
<dbReference type="Pfam" id="PF06253">
    <property type="entry name" value="MTTB"/>
    <property type="match status" value="1"/>
</dbReference>
<dbReference type="InterPro" id="IPR010426">
    <property type="entry name" value="MTTB_MeTrfase"/>
</dbReference>
<dbReference type="GO" id="GO:0015948">
    <property type="term" value="P:methanogenesis"/>
    <property type="evidence" value="ECO:0007669"/>
    <property type="project" value="InterPro"/>
</dbReference>
<dbReference type="GO" id="GO:0008168">
    <property type="term" value="F:methyltransferase activity"/>
    <property type="evidence" value="ECO:0007669"/>
    <property type="project" value="UniProtKB-KW"/>
</dbReference>
<evidence type="ECO:0000256" key="3">
    <source>
        <dbReference type="ARBA" id="ARBA00022679"/>
    </source>
</evidence>
<sequence>MARRHLRAGFNEFTGVGLQLFTDQELEAIHTATLQVLRRTGVKIESEEALELFDGAGAQVTRYNGYGIVKIPDYLTEDAIRSAPRTGIYYGRRPEDDYMTDGNRTSFTAGFGEHVKIIDLETRQIRPTTKQDLADITRIQDSMDVISIVERAACSGDQLPESQSVHNYEAMVNNTSKHCFLGFNGGRNARKIIEIAKVAAGGEKEFQNRPIVTGFVCPSSPLTMVRECCESIIESARGGVGIASIPMSLSGASSPASLAGVVVQHNAEVLSSLILSQLARKGTPFTYCGCSTIMDLRLSTSPVGIPEMAILSAAWAKIAQYYQLPCLVGGCASDSKLADAQMAYDFSLTATTAALAGANMIFGLGAIDSVITFDYAAMITGAEQGERILKTMEGISLSDDDMVLDLIHEAGPGGEYMTKKHTFERCRSMSQAKLFDRRNRDNWLKTTGGKDLSERAYEKAKELIAKHEVFALEETRASEIRRIVDDYDRELKG</sequence>
<dbReference type="STRING" id="91360.SAMN05660330_02996"/>
<evidence type="ECO:0000256" key="1">
    <source>
        <dbReference type="ARBA" id="ARBA00007137"/>
    </source>
</evidence>
<evidence type="ECO:0000313" key="5">
    <source>
        <dbReference type="Proteomes" id="UP000199073"/>
    </source>
</evidence>
<dbReference type="RefSeq" id="WP_092224261.1">
    <property type="nucleotide sequence ID" value="NZ_FNJI01000023.1"/>
</dbReference>
<organism evidence="4 5">
    <name type="scientific">Desulforhopalus singaporensis</name>
    <dbReference type="NCBI Taxonomy" id="91360"/>
    <lineage>
        <taxon>Bacteria</taxon>
        <taxon>Pseudomonadati</taxon>
        <taxon>Thermodesulfobacteriota</taxon>
        <taxon>Desulfobulbia</taxon>
        <taxon>Desulfobulbales</taxon>
        <taxon>Desulfocapsaceae</taxon>
        <taxon>Desulforhopalus</taxon>
    </lineage>
</organism>
<dbReference type="Gene3D" id="3.20.20.480">
    <property type="entry name" value="Trimethylamine methyltransferase-like"/>
    <property type="match status" value="1"/>
</dbReference>